<dbReference type="InterPro" id="IPR036873">
    <property type="entry name" value="Rhodanese-like_dom_sf"/>
</dbReference>
<dbReference type="SUPFAM" id="SSF52821">
    <property type="entry name" value="Rhodanese/Cell cycle control phosphatase"/>
    <property type="match status" value="1"/>
</dbReference>
<keyword evidence="1" id="KW-0812">Transmembrane</keyword>
<keyword evidence="1" id="KW-1133">Transmembrane helix</keyword>
<dbReference type="AlphaFoldDB" id="E8N5G6"/>
<dbReference type="Pfam" id="PF00581">
    <property type="entry name" value="Rhodanese"/>
    <property type="match status" value="1"/>
</dbReference>
<dbReference type="InterPro" id="IPR001763">
    <property type="entry name" value="Rhodanese-like_dom"/>
</dbReference>
<dbReference type="PROSITE" id="PS50206">
    <property type="entry name" value="RHODANESE_3"/>
    <property type="match status" value="1"/>
</dbReference>
<evidence type="ECO:0000256" key="1">
    <source>
        <dbReference type="SAM" id="Phobius"/>
    </source>
</evidence>
<name>E8N5G6_ANATU</name>
<dbReference type="eggNOG" id="COG0607">
    <property type="taxonomic scope" value="Bacteria"/>
</dbReference>
<gene>
    <name evidence="3" type="ordered locus">ANT_16540</name>
</gene>
<accession>E8N5G6</accession>
<evidence type="ECO:0000313" key="3">
    <source>
        <dbReference type="EMBL" id="BAJ63680.1"/>
    </source>
</evidence>
<dbReference type="Gene3D" id="3.40.250.10">
    <property type="entry name" value="Rhodanese-like domain"/>
    <property type="match status" value="1"/>
</dbReference>
<dbReference type="CDD" id="cd00158">
    <property type="entry name" value="RHOD"/>
    <property type="match status" value="1"/>
</dbReference>
<dbReference type="STRING" id="926569.ANT_16540"/>
<dbReference type="EMBL" id="AP012029">
    <property type="protein sequence ID" value="BAJ63680.1"/>
    <property type="molecule type" value="Genomic_DNA"/>
</dbReference>
<dbReference type="InParanoid" id="E8N5G6"/>
<feature type="transmembrane region" description="Helical" evidence="1">
    <location>
        <begin position="20"/>
        <end position="38"/>
    </location>
</feature>
<dbReference type="PANTHER" id="PTHR43031">
    <property type="entry name" value="FAD-DEPENDENT OXIDOREDUCTASE"/>
    <property type="match status" value="1"/>
</dbReference>
<dbReference type="OrthoDB" id="9802028at2"/>
<dbReference type="HOGENOM" id="CLU_2033248_0_0_0"/>
<dbReference type="PANTHER" id="PTHR43031:SF18">
    <property type="entry name" value="RHODANESE-RELATED SULFURTRANSFERASES"/>
    <property type="match status" value="1"/>
</dbReference>
<keyword evidence="1" id="KW-0472">Membrane</keyword>
<protein>
    <recommendedName>
        <fullName evidence="2">Rhodanese domain-containing protein</fullName>
    </recommendedName>
</protein>
<dbReference type="KEGG" id="atm:ANT_16540"/>
<evidence type="ECO:0000259" key="2">
    <source>
        <dbReference type="PROSITE" id="PS50206"/>
    </source>
</evidence>
<organism evidence="3 4">
    <name type="scientific">Anaerolinea thermophila (strain DSM 14523 / JCM 11388 / NBRC 100420 / UNI-1)</name>
    <dbReference type="NCBI Taxonomy" id="926569"/>
    <lineage>
        <taxon>Bacteria</taxon>
        <taxon>Bacillati</taxon>
        <taxon>Chloroflexota</taxon>
        <taxon>Anaerolineae</taxon>
        <taxon>Anaerolineales</taxon>
        <taxon>Anaerolineaceae</taxon>
        <taxon>Anaerolinea</taxon>
    </lineage>
</organism>
<proteinExistence type="predicted"/>
<sequence>MRTSNRPKIKETKKRFPFTLLLSGIGLILIGFLMWLALDNSNKQAVKSTPDLGIPFPNIQRVSLDEAKRAFDSQSAIFVDVRDSNSYAQQHIKGAINIPLGVFESHLDELPKDRWIILYCT</sequence>
<keyword evidence="4" id="KW-1185">Reference proteome</keyword>
<dbReference type="InterPro" id="IPR050229">
    <property type="entry name" value="GlpE_sulfurtransferase"/>
</dbReference>
<reference evidence="3 4" key="1">
    <citation type="submission" date="2010-12" db="EMBL/GenBank/DDBJ databases">
        <title>Whole genome sequence of Anaerolinea thermophila UNI-1.</title>
        <authorList>
            <person name="Narita-Yamada S."/>
            <person name="Kishi E."/>
            <person name="Watanabe Y."/>
            <person name="Takasaki K."/>
            <person name="Ankai A."/>
            <person name="Oguchi A."/>
            <person name="Fukui S."/>
            <person name="Takahashi M."/>
            <person name="Yashiro I."/>
            <person name="Hosoyama A."/>
            <person name="Sekiguchi Y."/>
            <person name="Hanada S."/>
            <person name="Fujita N."/>
        </authorList>
    </citation>
    <scope>NUCLEOTIDE SEQUENCE [LARGE SCALE GENOMIC DNA]</scope>
    <source>
        <strain evidence="4">DSM 14523 / JCM 11388 / NBRC 100420 / UNI-1</strain>
    </source>
</reference>
<feature type="domain" description="Rhodanese" evidence="2">
    <location>
        <begin position="72"/>
        <end position="121"/>
    </location>
</feature>
<dbReference type="RefSeq" id="WP_013560059.1">
    <property type="nucleotide sequence ID" value="NC_014960.1"/>
</dbReference>
<dbReference type="Proteomes" id="UP000008922">
    <property type="component" value="Chromosome"/>
</dbReference>
<evidence type="ECO:0000313" key="4">
    <source>
        <dbReference type="Proteomes" id="UP000008922"/>
    </source>
</evidence>